<gene>
    <name evidence="13" type="ORF">pipiens_002237</name>
</gene>
<feature type="compositionally biased region" description="Pro residues" evidence="10">
    <location>
        <begin position="728"/>
        <end position="743"/>
    </location>
</feature>
<reference evidence="13 14" key="1">
    <citation type="submission" date="2024-05" db="EMBL/GenBank/DDBJ databases">
        <title>Culex pipiens pipiens assembly and annotation.</title>
        <authorList>
            <person name="Alout H."/>
            <person name="Durand T."/>
        </authorList>
    </citation>
    <scope>NUCLEOTIDE SEQUENCE [LARGE SCALE GENOMIC DNA]</scope>
    <source>
        <strain evidence="13">HA-2024</strain>
        <tissue evidence="13">Whole body</tissue>
    </source>
</reference>
<feature type="compositionally biased region" description="Acidic residues" evidence="10">
    <location>
        <begin position="1085"/>
        <end position="1094"/>
    </location>
</feature>
<keyword evidence="4" id="KW-0552">Olfaction</keyword>
<dbReference type="Pfam" id="PF02949">
    <property type="entry name" value="7tm_6"/>
    <property type="match status" value="1"/>
</dbReference>
<evidence type="ECO:0000256" key="2">
    <source>
        <dbReference type="ARBA" id="ARBA00022606"/>
    </source>
</evidence>
<dbReference type="Pfam" id="PF02862">
    <property type="entry name" value="DDHD"/>
    <property type="match status" value="1"/>
</dbReference>
<protein>
    <recommendedName>
        <fullName evidence="12">DDHD domain-containing protein</fullName>
    </recommendedName>
</protein>
<dbReference type="GO" id="GO:0007165">
    <property type="term" value="P:signal transduction"/>
    <property type="evidence" value="ECO:0007669"/>
    <property type="project" value="UniProtKB-KW"/>
</dbReference>
<dbReference type="InterPro" id="IPR057825">
    <property type="entry name" value="WWE_SEC23-DDH2"/>
</dbReference>
<feature type="compositionally biased region" description="Polar residues" evidence="10">
    <location>
        <begin position="1841"/>
        <end position="1871"/>
    </location>
</feature>
<dbReference type="EMBL" id="JBEHCU010005615">
    <property type="protein sequence ID" value="KAL1399237.1"/>
    <property type="molecule type" value="Genomic_DNA"/>
</dbReference>
<evidence type="ECO:0000256" key="5">
    <source>
        <dbReference type="ARBA" id="ARBA00022989"/>
    </source>
</evidence>
<dbReference type="Pfam" id="PF23463">
    <property type="entry name" value="WWE_2"/>
    <property type="match status" value="1"/>
</dbReference>
<name>A0ABD1DHR7_CULPP</name>
<accession>A0ABD1DHR7</accession>
<comment type="subcellular location">
    <subcellularLocation>
        <location evidence="1">Membrane</location>
        <topology evidence="1">Multi-pass membrane protein</topology>
    </subcellularLocation>
</comment>
<evidence type="ECO:0000256" key="4">
    <source>
        <dbReference type="ARBA" id="ARBA00022725"/>
    </source>
</evidence>
<feature type="region of interest" description="Disordered" evidence="10">
    <location>
        <begin position="1837"/>
        <end position="1871"/>
    </location>
</feature>
<dbReference type="GO" id="GO:0016020">
    <property type="term" value="C:membrane"/>
    <property type="evidence" value="ECO:0007669"/>
    <property type="project" value="UniProtKB-SubCell"/>
</dbReference>
<feature type="transmembrane region" description="Helical" evidence="11">
    <location>
        <begin position="51"/>
        <end position="73"/>
    </location>
</feature>
<feature type="compositionally biased region" description="Low complexity" evidence="10">
    <location>
        <begin position="746"/>
        <end position="761"/>
    </location>
</feature>
<feature type="compositionally biased region" description="Pro residues" evidence="10">
    <location>
        <begin position="630"/>
        <end position="666"/>
    </location>
</feature>
<dbReference type="InterPro" id="IPR004117">
    <property type="entry name" value="7tm6_olfct_rcpt"/>
</dbReference>
<dbReference type="Pfam" id="PF23464">
    <property type="entry name" value="WWE_3"/>
    <property type="match status" value="1"/>
</dbReference>
<feature type="region of interest" description="Disordered" evidence="10">
    <location>
        <begin position="1085"/>
        <end position="1120"/>
    </location>
</feature>
<evidence type="ECO:0000313" key="14">
    <source>
        <dbReference type="Proteomes" id="UP001562425"/>
    </source>
</evidence>
<feature type="transmembrane region" description="Helical" evidence="11">
    <location>
        <begin position="143"/>
        <end position="164"/>
    </location>
</feature>
<evidence type="ECO:0000256" key="11">
    <source>
        <dbReference type="SAM" id="Phobius"/>
    </source>
</evidence>
<feature type="region of interest" description="Disordered" evidence="10">
    <location>
        <begin position="997"/>
        <end position="1028"/>
    </location>
</feature>
<feature type="compositionally biased region" description="Basic and acidic residues" evidence="10">
    <location>
        <begin position="774"/>
        <end position="786"/>
    </location>
</feature>
<keyword evidence="8" id="KW-0807">Transducer</keyword>
<evidence type="ECO:0000256" key="8">
    <source>
        <dbReference type="ARBA" id="ARBA00023224"/>
    </source>
</evidence>
<dbReference type="InterPro" id="IPR057826">
    <property type="entry name" value="WWE_C20G8.02"/>
</dbReference>
<feature type="region of interest" description="Disordered" evidence="10">
    <location>
        <begin position="824"/>
        <end position="845"/>
    </location>
</feature>
<dbReference type="PROSITE" id="PS51043">
    <property type="entry name" value="DDHD"/>
    <property type="match status" value="1"/>
</dbReference>
<dbReference type="GO" id="GO:0007608">
    <property type="term" value="P:sensory perception of smell"/>
    <property type="evidence" value="ECO:0007669"/>
    <property type="project" value="UniProtKB-KW"/>
</dbReference>
<dbReference type="Proteomes" id="UP001562425">
    <property type="component" value="Unassembled WGS sequence"/>
</dbReference>
<keyword evidence="3 11" id="KW-0812">Transmembrane</keyword>
<sequence length="1871" mass="206481">MVQVKAKDTLPMRQFSKSYEMYDYNLLFIRWLADFCGVDMMVEHYRFNYRTALCILALSSSVILSLYTFILYYPDIYKISEVLVLTGFILQGSVKFYYGYSHRKFYQVQYGRLRNLHYKYRNHEKINATLLTLMERIHMLSKLIWIVFLLGALGYTIYPLYMHFANGERVLMIAMRIPGVDTDLLSGYVATSVMQLAMLIIACTGISAADTVILLFVANLIAYVDVFTNELDELNAMLNAEVRDEAKIRQQVRMICSQHQDIIEYESDLDERYIMICFAHVIGSIAAMSTTLFLVYMIQFVPGYSILLVVFCQLLEFCLLGTVLTVKNEEIIRAIYSAQWYLLREPERRCFALMLHKNIKKPHVFSSVPPELQDPDSFSEIDLHSTVDQHSNRAPSASTTIEYNPLQDLDLDPASPPSEPANGGGFVQQTSSITAQFAAQLPNVASTVFSTFSRVIKGTSPGPQVVQPQQQPQHYVPQPPEPVVAYDYSHQPQDLGGYPEVPPVAPTFFNPVTVGPAVPPPAAVPVGGSNTYRLGGAKKKIYAHIPGLSSTGPVPTVKAPEQGPIPEVLESQPEVQPPKGGLSFFEKIPNLLEKIPKPVGFSGGPQPEVAAPSPIDYFGGQQVQPTYGQPLPPVVQPSYGPPEVPPLNQPRPPSGEPETLPPPPTFFSPGQVASVPNLPQNLPSKNPYSSSRLSRGVGLYKNPLAPPPPVAAPTFLPNQEPPRNFFQPPAPEHPVQQYPPPTPDTSLSNSRPHSSLSSSQLFAAAPFEPSPDPPETKTVLDSRSKSTENVLSPPPRPNSNLSEPALFTESRPLSVFNPEPAPAEVNFFNPTKSFNQAPPPPVATLPPPPTTGTVPGSNPYNLQKTRKPTYAVPPSLAPAQPTNFFQPAAAFFNPEPAAPVALFNPAPVEPVVQVPPPAAFFNPINVPAPAPAPTQSPVTNDFNANPNLIAPVPLKTTNHQDINANPANLFDTPATSQQPPLPTQVNDLNANFFNLQLAPPAPAPAPNPLDFFNSPEQAPATAAATGQAQSQSVQLFSFFGQPERPAQPPSVPAAPAVNFFGQQQQQQEEEAGTDESDGLQVPIIEPEDAEEVPEAETNPAGETARRNAVNESQLDDRYDDPVEQERIGNAPEPIFSSDNLFEFKRSAFEDDTYSKDVLIDANSSSMAAMTATVAGATGGSSAGGGPLGGTANAVDTSMASIHETPPSTAAASSTTNVAYRPIYRHWFFRREIEGKSLWTPFSMTDSLALEDALPLASVEGEESEEVMVHVDGGRHDVSVRERKMTPVYWKGATQDVRRCSWFYKNVDSRFVPYEEEVAELLEREYKEAATSGEWHRRVVLPNGETVVFHGASVIVHFLQTQNPDSWGGSSPVPSTTNRPRVVKRGVDEFNIEDGEPERVDHLLFMVHGIGEACDLRFRPVEEVVDEFRSISAQLVQSHYRSSFDRGDIGRVEILPISWHNDLHSEESGIDKKLKAITLDSIPKLRNFTNDTVLDVLFYTSPVFCQNIIDAVGKSLNRLYTLFLQRNPDFGGGVSLAGHSLGSLILFDLLCHQKVQPVETENSENPDGDKVPALNSIHPKHRPLSRKCSQQINYEVGPAGTGQPYISYPQLLFQPKKFFALGSPIGMFVTVRGIDTLGLDFKLPTCDGFFNIFHPYDPVAYRIEALVNPELSQLRPVLIPHHKGRKRMHLELKETMLRVGTDLKQKVLDTFRNTMDAVFSITQLNRPDPKAIEHEVDKVIEDQLKFETGSSTVSSAADLDTGETDLPLGKLNGSRRVDYVLQEAPLEFFNEYIFALTSHVCYWESEDTMLFLMKEIYSSLGVQSDSQIPQQTMTIERPIVSPTPSTSSQSNYNLFPQQSQQHQRPTSPGCNR</sequence>
<proteinExistence type="inferred from homology"/>
<dbReference type="SMART" id="SM01127">
    <property type="entry name" value="DDHD"/>
    <property type="match status" value="1"/>
</dbReference>
<feature type="compositionally biased region" description="Polar residues" evidence="10">
    <location>
        <begin position="973"/>
        <end position="984"/>
    </location>
</feature>
<organism evidence="13 14">
    <name type="scientific">Culex pipiens pipiens</name>
    <name type="common">Northern house mosquito</name>
    <dbReference type="NCBI Taxonomy" id="38569"/>
    <lineage>
        <taxon>Eukaryota</taxon>
        <taxon>Metazoa</taxon>
        <taxon>Ecdysozoa</taxon>
        <taxon>Arthropoda</taxon>
        <taxon>Hexapoda</taxon>
        <taxon>Insecta</taxon>
        <taxon>Pterygota</taxon>
        <taxon>Neoptera</taxon>
        <taxon>Endopterygota</taxon>
        <taxon>Diptera</taxon>
        <taxon>Nematocera</taxon>
        <taxon>Culicoidea</taxon>
        <taxon>Culicidae</taxon>
        <taxon>Culicinae</taxon>
        <taxon>Culicini</taxon>
        <taxon>Culex</taxon>
        <taxon>Culex</taxon>
    </lineage>
</organism>
<evidence type="ECO:0000256" key="6">
    <source>
        <dbReference type="ARBA" id="ARBA00023136"/>
    </source>
</evidence>
<feature type="region of interest" description="Disordered" evidence="10">
    <location>
        <begin position="407"/>
        <end position="427"/>
    </location>
</feature>
<feature type="domain" description="DDHD" evidence="12">
    <location>
        <begin position="1610"/>
        <end position="1817"/>
    </location>
</feature>
<evidence type="ECO:0000259" key="12">
    <source>
        <dbReference type="PROSITE" id="PS51043"/>
    </source>
</evidence>
<keyword evidence="6 11" id="KW-0472">Membrane</keyword>
<dbReference type="InterPro" id="IPR058055">
    <property type="entry name" value="PA-PLA1"/>
</dbReference>
<dbReference type="PANTHER" id="PTHR23509">
    <property type="entry name" value="PA-PL1 PHOSPHOLIPASE FAMILY"/>
    <property type="match status" value="1"/>
</dbReference>
<evidence type="ECO:0000256" key="9">
    <source>
        <dbReference type="ARBA" id="ARBA00038464"/>
    </source>
</evidence>
<dbReference type="InterPro" id="IPR004177">
    <property type="entry name" value="DDHD_dom"/>
</dbReference>
<feature type="transmembrane region" description="Helical" evidence="11">
    <location>
        <begin position="273"/>
        <end position="297"/>
    </location>
</feature>
<feature type="compositionally biased region" description="Low complexity" evidence="10">
    <location>
        <begin position="1017"/>
        <end position="1028"/>
    </location>
</feature>
<dbReference type="PANTHER" id="PTHR23509:SF10">
    <property type="entry name" value="LD21067P"/>
    <property type="match status" value="1"/>
</dbReference>
<feature type="transmembrane region" description="Helical" evidence="11">
    <location>
        <begin position="79"/>
        <end position="98"/>
    </location>
</feature>
<evidence type="ECO:0000256" key="3">
    <source>
        <dbReference type="ARBA" id="ARBA00022692"/>
    </source>
</evidence>
<comment type="similarity">
    <text evidence="9">Belongs to the PA-PLA1 family.</text>
</comment>
<keyword evidence="14" id="KW-1185">Reference proteome</keyword>
<keyword evidence="7" id="KW-0675">Receptor</keyword>
<feature type="region of interest" description="Disordered" evidence="10">
    <location>
        <begin position="598"/>
        <end position="806"/>
    </location>
</feature>
<feature type="compositionally biased region" description="Polar residues" evidence="10">
    <location>
        <begin position="677"/>
        <end position="693"/>
    </location>
</feature>
<keyword evidence="5 11" id="KW-1133">Transmembrane helix</keyword>
<evidence type="ECO:0000256" key="7">
    <source>
        <dbReference type="ARBA" id="ARBA00023170"/>
    </source>
</evidence>
<feature type="region of interest" description="Disordered" evidence="10">
    <location>
        <begin position="958"/>
        <end position="984"/>
    </location>
</feature>
<evidence type="ECO:0000256" key="10">
    <source>
        <dbReference type="SAM" id="MobiDB-lite"/>
    </source>
</evidence>
<keyword evidence="2" id="KW-0716">Sensory transduction</keyword>
<comment type="caution">
    <text evidence="13">The sequence shown here is derived from an EMBL/GenBank/DDBJ whole genome shotgun (WGS) entry which is preliminary data.</text>
</comment>
<evidence type="ECO:0000256" key="1">
    <source>
        <dbReference type="ARBA" id="ARBA00004141"/>
    </source>
</evidence>
<evidence type="ECO:0000313" key="13">
    <source>
        <dbReference type="EMBL" id="KAL1399237.1"/>
    </source>
</evidence>